<keyword evidence="2" id="KW-1185">Reference proteome</keyword>
<organism evidence="1 2">
    <name type="scientific">Ferrovibrio terrae</name>
    <dbReference type="NCBI Taxonomy" id="2594003"/>
    <lineage>
        <taxon>Bacteria</taxon>
        <taxon>Pseudomonadati</taxon>
        <taxon>Pseudomonadota</taxon>
        <taxon>Alphaproteobacteria</taxon>
        <taxon>Rhodospirillales</taxon>
        <taxon>Rhodospirillaceae</taxon>
        <taxon>Ferrovibrio</taxon>
    </lineage>
</organism>
<gene>
    <name evidence="1" type="ORF">FNB15_06625</name>
</gene>
<sequence length="147" mass="15913">MSALAVRARPEPGAAALVVVFPGLAMLPCGMSDCTVDFRGEHIVVVNGTTREIAGMPLELRGHLRQQSQRAKVQTLYSDMFGNRRGLILPVDLAVKIVAGAGLLPDQDRILLTGCYRGWLPGSIDVLAEALAALRYHVEVDARVPRR</sequence>
<protein>
    <submittedName>
        <fullName evidence="1">Uncharacterized protein</fullName>
    </submittedName>
</protein>
<evidence type="ECO:0000313" key="2">
    <source>
        <dbReference type="Proteomes" id="UP000317496"/>
    </source>
</evidence>
<accession>A0A516GZL1</accession>
<dbReference type="RefSeq" id="WP_144067947.1">
    <property type="nucleotide sequence ID" value="NZ_CP041636.1"/>
</dbReference>
<name>A0A516GZL1_9PROT</name>
<dbReference type="Proteomes" id="UP000317496">
    <property type="component" value="Chromosome"/>
</dbReference>
<dbReference type="EMBL" id="CP041636">
    <property type="protein sequence ID" value="QDO96966.1"/>
    <property type="molecule type" value="Genomic_DNA"/>
</dbReference>
<dbReference type="AlphaFoldDB" id="A0A516GZL1"/>
<proteinExistence type="predicted"/>
<reference evidence="1 2" key="1">
    <citation type="submission" date="2019-07" db="EMBL/GenBank/DDBJ databases">
        <title>Genome sequencing for Ferrovibrio sp. K5.</title>
        <authorList>
            <person name="Park S.-J."/>
        </authorList>
    </citation>
    <scope>NUCLEOTIDE SEQUENCE [LARGE SCALE GENOMIC DNA]</scope>
    <source>
        <strain evidence="1 2">K5</strain>
    </source>
</reference>
<evidence type="ECO:0000313" key="1">
    <source>
        <dbReference type="EMBL" id="QDO96966.1"/>
    </source>
</evidence>
<dbReference type="KEGG" id="fer:FNB15_06625"/>